<dbReference type="Gene3D" id="1.10.1200.80">
    <property type="entry name" value="Putative flavin oxidoreducatase, domain 2"/>
    <property type="match status" value="1"/>
</dbReference>
<evidence type="ECO:0000256" key="4">
    <source>
        <dbReference type="ARBA" id="ARBA00022643"/>
    </source>
</evidence>
<evidence type="ECO:0000256" key="13">
    <source>
        <dbReference type="PIRSR" id="PIRSR006621-2"/>
    </source>
</evidence>
<evidence type="ECO:0000256" key="9">
    <source>
        <dbReference type="ARBA" id="ARBA00048205"/>
    </source>
</evidence>
<dbReference type="CDD" id="cd02801">
    <property type="entry name" value="DUS_like_FMN"/>
    <property type="match status" value="1"/>
</dbReference>
<evidence type="ECO:0000256" key="6">
    <source>
        <dbReference type="ARBA" id="ARBA00022857"/>
    </source>
</evidence>
<keyword evidence="8 11" id="KW-0560">Oxidoreductase</keyword>
<feature type="binding site" evidence="13">
    <location>
        <begin position="231"/>
        <end position="232"/>
    </location>
    <ligand>
        <name>FMN</name>
        <dbReference type="ChEBI" id="CHEBI:58210"/>
    </ligand>
</feature>
<name>A0A0G1EJU1_9BACT</name>
<keyword evidence="7" id="KW-0694">RNA-binding</keyword>
<dbReference type="AlphaFoldDB" id="A0A0G1EJU1"/>
<keyword evidence="4 11" id="KW-0288">FMN</keyword>
<dbReference type="PATRIC" id="fig|1618436.3.peg.1503"/>
<sequence>MKSFWQDLPKPFFALAPMEDVTDSVFRQMVASCAKPYVFFTEFTSVEGLCSRGKDKIIHQFQFTETERPIIAQIWGMQPENYYQVAKLITRLGFAGIDINMGCPERVVLKHGACAGLINNRPFASEIIKATQAGADQLPVSVKTRIGLNTIITDDWIPFLLSHNLDALTIHGRTARELSDVPCHWEEIKKAVELRNKLNPNTVIIGNGDVEDYADGIKKVNEYKVDGVMIGRGIFKNLWAFSQKSQEPKTLEEMLQLLLRHAQLFTKTWGEKKNFLVLRRFFKIYASGFPRASVLREQLITTHSLDEVEKIVAEFTTGRL</sequence>
<evidence type="ECO:0000256" key="8">
    <source>
        <dbReference type="ARBA" id="ARBA00023002"/>
    </source>
</evidence>
<dbReference type="InterPro" id="IPR013785">
    <property type="entry name" value="Aldolase_TIM"/>
</dbReference>
<dbReference type="Proteomes" id="UP000034543">
    <property type="component" value="Unassembled WGS sequence"/>
</dbReference>
<evidence type="ECO:0000256" key="10">
    <source>
        <dbReference type="ARBA" id="ARBA00048802"/>
    </source>
</evidence>
<evidence type="ECO:0000256" key="2">
    <source>
        <dbReference type="ARBA" id="ARBA00022555"/>
    </source>
</evidence>
<protein>
    <recommendedName>
        <fullName evidence="11">tRNA-dihydrouridine synthase</fullName>
        <ecNumber evidence="11">1.3.1.-</ecNumber>
    </recommendedName>
</protein>
<keyword evidence="5 11" id="KW-0819">tRNA processing</keyword>
<evidence type="ECO:0000256" key="5">
    <source>
        <dbReference type="ARBA" id="ARBA00022694"/>
    </source>
</evidence>
<feature type="binding site" evidence="13">
    <location>
        <position position="73"/>
    </location>
    <ligand>
        <name>FMN</name>
        <dbReference type="ChEBI" id="CHEBI:58210"/>
    </ligand>
</feature>
<comment type="similarity">
    <text evidence="11">Belongs to the dus family.</text>
</comment>
<dbReference type="EC" id="1.3.1.-" evidence="11"/>
<evidence type="ECO:0000313" key="16">
    <source>
        <dbReference type="Proteomes" id="UP000034543"/>
    </source>
</evidence>
<keyword evidence="3 11" id="KW-0285">Flavoprotein</keyword>
<accession>A0A0G1EJU1</accession>
<evidence type="ECO:0000256" key="7">
    <source>
        <dbReference type="ARBA" id="ARBA00022884"/>
    </source>
</evidence>
<dbReference type="STRING" id="1618436.UV59_C0044G0014"/>
<gene>
    <name evidence="15" type="ORF">UV59_C0044G0014</name>
</gene>
<reference evidence="15 16" key="1">
    <citation type="journal article" date="2015" name="Nature">
        <title>rRNA introns, odd ribosomes, and small enigmatic genomes across a large radiation of phyla.</title>
        <authorList>
            <person name="Brown C.T."/>
            <person name="Hug L.A."/>
            <person name="Thomas B.C."/>
            <person name="Sharon I."/>
            <person name="Castelle C.J."/>
            <person name="Singh A."/>
            <person name="Wilkins M.J."/>
            <person name="Williams K.H."/>
            <person name="Banfield J.F."/>
        </authorList>
    </citation>
    <scope>NUCLEOTIDE SEQUENCE [LARGE SCALE GENOMIC DNA]</scope>
</reference>
<dbReference type="GO" id="GO:0000049">
    <property type="term" value="F:tRNA binding"/>
    <property type="evidence" value="ECO:0007669"/>
    <property type="project" value="UniProtKB-KW"/>
</dbReference>
<dbReference type="SUPFAM" id="SSF51395">
    <property type="entry name" value="FMN-linked oxidoreductases"/>
    <property type="match status" value="1"/>
</dbReference>
<dbReference type="Gene3D" id="3.20.20.70">
    <property type="entry name" value="Aldolase class I"/>
    <property type="match status" value="1"/>
</dbReference>
<keyword evidence="2" id="KW-0820">tRNA-binding</keyword>
<evidence type="ECO:0000256" key="11">
    <source>
        <dbReference type="PIRNR" id="PIRNR006621"/>
    </source>
</evidence>
<dbReference type="PANTHER" id="PTHR11082:SF25">
    <property type="entry name" value="DUS-LIKE FMN-BINDING DOMAIN-CONTAINING PROTEIN"/>
    <property type="match status" value="1"/>
</dbReference>
<dbReference type="PANTHER" id="PTHR11082">
    <property type="entry name" value="TRNA-DIHYDROURIDINE SYNTHASE"/>
    <property type="match status" value="1"/>
</dbReference>
<evidence type="ECO:0000256" key="3">
    <source>
        <dbReference type="ARBA" id="ARBA00022630"/>
    </source>
</evidence>
<feature type="binding site" evidence="13">
    <location>
        <position position="171"/>
    </location>
    <ligand>
        <name>FMN</name>
        <dbReference type="ChEBI" id="CHEBI:58210"/>
    </ligand>
</feature>
<keyword evidence="6" id="KW-0521">NADP</keyword>
<evidence type="ECO:0000313" key="15">
    <source>
        <dbReference type="EMBL" id="KKS83291.1"/>
    </source>
</evidence>
<evidence type="ECO:0000259" key="14">
    <source>
        <dbReference type="Pfam" id="PF01207"/>
    </source>
</evidence>
<keyword evidence="13" id="KW-0547">Nucleotide-binding</keyword>
<comment type="cofactor">
    <cofactor evidence="11 13">
        <name>FMN</name>
        <dbReference type="ChEBI" id="CHEBI:58210"/>
    </cofactor>
</comment>
<comment type="catalytic activity">
    <reaction evidence="9">
        <text>a 5,6-dihydrouridine in tRNA + NADP(+) = a uridine in tRNA + NADPH + H(+)</text>
        <dbReference type="Rhea" id="RHEA:23624"/>
        <dbReference type="Rhea" id="RHEA-COMP:13339"/>
        <dbReference type="Rhea" id="RHEA-COMP:13887"/>
        <dbReference type="ChEBI" id="CHEBI:15378"/>
        <dbReference type="ChEBI" id="CHEBI:57783"/>
        <dbReference type="ChEBI" id="CHEBI:58349"/>
        <dbReference type="ChEBI" id="CHEBI:65315"/>
        <dbReference type="ChEBI" id="CHEBI:74443"/>
    </reaction>
</comment>
<dbReference type="InterPro" id="IPR024036">
    <property type="entry name" value="tRNA-dHydroUridine_Synthase_C"/>
</dbReference>
<feature type="binding site" evidence="13">
    <location>
        <position position="143"/>
    </location>
    <ligand>
        <name>FMN</name>
        <dbReference type="ChEBI" id="CHEBI:58210"/>
    </ligand>
</feature>
<comment type="function">
    <text evidence="1 11">Catalyzes the synthesis of 5,6-dihydrouridine (D), a modified base found in the D-loop of most tRNAs, via the reduction of the C5-C6 double bond in target uridines.</text>
</comment>
<dbReference type="InterPro" id="IPR001269">
    <property type="entry name" value="DUS_fam"/>
</dbReference>
<feature type="active site" description="Proton donor" evidence="12">
    <location>
        <position position="103"/>
    </location>
</feature>
<dbReference type="PIRSF" id="PIRSF006621">
    <property type="entry name" value="Dus"/>
    <property type="match status" value="1"/>
</dbReference>
<dbReference type="InterPro" id="IPR035587">
    <property type="entry name" value="DUS-like_FMN-bd"/>
</dbReference>
<dbReference type="GO" id="GO:0050660">
    <property type="term" value="F:flavin adenine dinucleotide binding"/>
    <property type="evidence" value="ECO:0007669"/>
    <property type="project" value="InterPro"/>
</dbReference>
<comment type="catalytic activity">
    <reaction evidence="10">
        <text>a 5,6-dihydrouridine in tRNA + NAD(+) = a uridine in tRNA + NADH + H(+)</text>
        <dbReference type="Rhea" id="RHEA:54452"/>
        <dbReference type="Rhea" id="RHEA-COMP:13339"/>
        <dbReference type="Rhea" id="RHEA-COMP:13887"/>
        <dbReference type="ChEBI" id="CHEBI:15378"/>
        <dbReference type="ChEBI" id="CHEBI:57540"/>
        <dbReference type="ChEBI" id="CHEBI:57945"/>
        <dbReference type="ChEBI" id="CHEBI:65315"/>
        <dbReference type="ChEBI" id="CHEBI:74443"/>
    </reaction>
</comment>
<proteinExistence type="inferred from homology"/>
<comment type="caution">
    <text evidence="15">The sequence shown here is derived from an EMBL/GenBank/DDBJ whole genome shotgun (WGS) entry which is preliminary data.</text>
</comment>
<evidence type="ECO:0000256" key="12">
    <source>
        <dbReference type="PIRSR" id="PIRSR006621-1"/>
    </source>
</evidence>
<feature type="domain" description="DUS-like FMN-binding" evidence="14">
    <location>
        <begin position="15"/>
        <end position="309"/>
    </location>
</feature>
<dbReference type="Pfam" id="PF01207">
    <property type="entry name" value="Dus"/>
    <property type="match status" value="1"/>
</dbReference>
<dbReference type="GO" id="GO:0017150">
    <property type="term" value="F:tRNA dihydrouridine synthase activity"/>
    <property type="evidence" value="ECO:0007669"/>
    <property type="project" value="InterPro"/>
</dbReference>
<evidence type="ECO:0000256" key="1">
    <source>
        <dbReference type="ARBA" id="ARBA00002790"/>
    </source>
</evidence>
<organism evidence="15 16">
    <name type="scientific">Candidatus Gottesmanbacteria bacterium GW2011_GWA1_43_11</name>
    <dbReference type="NCBI Taxonomy" id="1618436"/>
    <lineage>
        <taxon>Bacteria</taxon>
        <taxon>Candidatus Gottesmaniibacteriota</taxon>
    </lineage>
</organism>
<dbReference type="EMBL" id="LCFB01000044">
    <property type="protein sequence ID" value="KKS83291.1"/>
    <property type="molecule type" value="Genomic_DNA"/>
</dbReference>